<dbReference type="AlphaFoldDB" id="A0A453LAW4"/>
<evidence type="ECO:0000313" key="2">
    <source>
        <dbReference type="Proteomes" id="UP000015105"/>
    </source>
</evidence>
<name>A0A453LAW4_AEGTS</name>
<proteinExistence type="predicted"/>
<reference evidence="2" key="1">
    <citation type="journal article" date="2014" name="Science">
        <title>Ancient hybridizations among the ancestral genomes of bread wheat.</title>
        <authorList>
            <consortium name="International Wheat Genome Sequencing Consortium,"/>
            <person name="Marcussen T."/>
            <person name="Sandve S.R."/>
            <person name="Heier L."/>
            <person name="Spannagl M."/>
            <person name="Pfeifer M."/>
            <person name="Jakobsen K.S."/>
            <person name="Wulff B.B."/>
            <person name="Steuernagel B."/>
            <person name="Mayer K.F."/>
            <person name="Olsen O.A."/>
        </authorList>
    </citation>
    <scope>NUCLEOTIDE SEQUENCE [LARGE SCALE GENOMIC DNA]</scope>
    <source>
        <strain evidence="2">cv. AL8/78</strain>
    </source>
</reference>
<reference evidence="1" key="5">
    <citation type="journal article" date="2021" name="G3 (Bethesda)">
        <title>Aegilops tauschii genome assembly Aet v5.0 features greater sequence contiguity and improved annotation.</title>
        <authorList>
            <person name="Wang L."/>
            <person name="Zhu T."/>
            <person name="Rodriguez J.C."/>
            <person name="Deal K.R."/>
            <person name="Dubcovsky J."/>
            <person name="McGuire P.E."/>
            <person name="Lux T."/>
            <person name="Spannagl M."/>
            <person name="Mayer K.F.X."/>
            <person name="Baldrich P."/>
            <person name="Meyers B.C."/>
            <person name="Huo N."/>
            <person name="Gu Y.Q."/>
            <person name="Zhou H."/>
            <person name="Devos K.M."/>
            <person name="Bennetzen J.L."/>
            <person name="Unver T."/>
            <person name="Budak H."/>
            <person name="Gulick P.J."/>
            <person name="Galiba G."/>
            <person name="Kalapos B."/>
            <person name="Nelson D.R."/>
            <person name="Li P."/>
            <person name="You F.M."/>
            <person name="Luo M.C."/>
            <person name="Dvorak J."/>
        </authorList>
    </citation>
    <scope>NUCLEOTIDE SEQUENCE [LARGE SCALE GENOMIC DNA]</scope>
    <source>
        <strain evidence="1">cv. AL8/78</strain>
    </source>
</reference>
<dbReference type="Proteomes" id="UP000015105">
    <property type="component" value="Chromosome 5D"/>
</dbReference>
<sequence>MEATAAASLARTLASSPLPCGSRRSHVRVAVAPEQRRRVRTVLAFSDHRRLLDKLVLYGLVELKVNGDGFGHCLINFIELVNTIDLCGNRWSIRAICTRSRAHQFMLEP</sequence>
<accession>A0A453LAW4</accession>
<evidence type="ECO:0000313" key="1">
    <source>
        <dbReference type="EnsemblPlants" id="AET5Gv20690800.20"/>
    </source>
</evidence>
<protein>
    <submittedName>
        <fullName evidence="1">Uncharacterized protein</fullName>
    </submittedName>
</protein>
<dbReference type="Gramene" id="AET5Gv20690800.20">
    <property type="protein sequence ID" value="AET5Gv20690800.20"/>
    <property type="gene ID" value="AET5Gv20690800"/>
</dbReference>
<reference evidence="1" key="3">
    <citation type="journal article" date="2017" name="Nature">
        <title>Genome sequence of the progenitor of the wheat D genome Aegilops tauschii.</title>
        <authorList>
            <person name="Luo M.C."/>
            <person name="Gu Y.Q."/>
            <person name="Puiu D."/>
            <person name="Wang H."/>
            <person name="Twardziok S.O."/>
            <person name="Deal K.R."/>
            <person name="Huo N."/>
            <person name="Zhu T."/>
            <person name="Wang L."/>
            <person name="Wang Y."/>
            <person name="McGuire P.E."/>
            <person name="Liu S."/>
            <person name="Long H."/>
            <person name="Ramasamy R.K."/>
            <person name="Rodriguez J.C."/>
            <person name="Van S.L."/>
            <person name="Yuan L."/>
            <person name="Wang Z."/>
            <person name="Xia Z."/>
            <person name="Xiao L."/>
            <person name="Anderson O.D."/>
            <person name="Ouyang S."/>
            <person name="Liang Y."/>
            <person name="Zimin A.V."/>
            <person name="Pertea G."/>
            <person name="Qi P."/>
            <person name="Bennetzen J.L."/>
            <person name="Dai X."/>
            <person name="Dawson M.W."/>
            <person name="Muller H.G."/>
            <person name="Kugler K."/>
            <person name="Rivarola-Duarte L."/>
            <person name="Spannagl M."/>
            <person name="Mayer K.F.X."/>
            <person name="Lu F.H."/>
            <person name="Bevan M.W."/>
            <person name="Leroy P."/>
            <person name="Li P."/>
            <person name="You F.M."/>
            <person name="Sun Q."/>
            <person name="Liu Z."/>
            <person name="Lyons E."/>
            <person name="Wicker T."/>
            <person name="Salzberg S.L."/>
            <person name="Devos K.M."/>
            <person name="Dvorak J."/>
        </authorList>
    </citation>
    <scope>NUCLEOTIDE SEQUENCE [LARGE SCALE GENOMIC DNA]</scope>
    <source>
        <strain evidence="1">cv. AL8/78</strain>
    </source>
</reference>
<organism evidence="1 2">
    <name type="scientific">Aegilops tauschii subsp. strangulata</name>
    <name type="common">Goatgrass</name>
    <dbReference type="NCBI Taxonomy" id="200361"/>
    <lineage>
        <taxon>Eukaryota</taxon>
        <taxon>Viridiplantae</taxon>
        <taxon>Streptophyta</taxon>
        <taxon>Embryophyta</taxon>
        <taxon>Tracheophyta</taxon>
        <taxon>Spermatophyta</taxon>
        <taxon>Magnoliopsida</taxon>
        <taxon>Liliopsida</taxon>
        <taxon>Poales</taxon>
        <taxon>Poaceae</taxon>
        <taxon>BOP clade</taxon>
        <taxon>Pooideae</taxon>
        <taxon>Triticodae</taxon>
        <taxon>Triticeae</taxon>
        <taxon>Triticinae</taxon>
        <taxon>Aegilops</taxon>
    </lineage>
</organism>
<reference evidence="1" key="4">
    <citation type="submission" date="2019-03" db="UniProtKB">
        <authorList>
            <consortium name="EnsemblPlants"/>
        </authorList>
    </citation>
    <scope>IDENTIFICATION</scope>
</reference>
<reference evidence="2" key="2">
    <citation type="journal article" date="2017" name="Nat. Plants">
        <title>The Aegilops tauschii genome reveals multiple impacts of transposons.</title>
        <authorList>
            <person name="Zhao G."/>
            <person name="Zou C."/>
            <person name="Li K."/>
            <person name="Wang K."/>
            <person name="Li T."/>
            <person name="Gao L."/>
            <person name="Zhang X."/>
            <person name="Wang H."/>
            <person name="Yang Z."/>
            <person name="Liu X."/>
            <person name="Jiang W."/>
            <person name="Mao L."/>
            <person name="Kong X."/>
            <person name="Jiao Y."/>
            <person name="Jia J."/>
        </authorList>
    </citation>
    <scope>NUCLEOTIDE SEQUENCE [LARGE SCALE GENOMIC DNA]</scope>
    <source>
        <strain evidence="2">cv. AL8/78</strain>
    </source>
</reference>
<dbReference type="EnsemblPlants" id="AET5Gv20690800.20">
    <property type="protein sequence ID" value="AET5Gv20690800.20"/>
    <property type="gene ID" value="AET5Gv20690800"/>
</dbReference>
<keyword evidence="2" id="KW-1185">Reference proteome</keyword>